<feature type="transmembrane region" description="Helical" evidence="6">
    <location>
        <begin position="152"/>
        <end position="170"/>
    </location>
</feature>
<dbReference type="GO" id="GO:0005886">
    <property type="term" value="C:plasma membrane"/>
    <property type="evidence" value="ECO:0007669"/>
    <property type="project" value="UniProtKB-SubCell"/>
</dbReference>
<dbReference type="GO" id="GO:0022857">
    <property type="term" value="F:transmembrane transporter activity"/>
    <property type="evidence" value="ECO:0007669"/>
    <property type="project" value="InterPro"/>
</dbReference>
<feature type="transmembrane region" description="Helical" evidence="6">
    <location>
        <begin position="363"/>
        <end position="385"/>
    </location>
</feature>
<dbReference type="Gene3D" id="1.20.1250.20">
    <property type="entry name" value="MFS general substrate transporter like domains"/>
    <property type="match status" value="2"/>
</dbReference>
<comment type="caution">
    <text evidence="8">The sequence shown here is derived from an EMBL/GenBank/DDBJ whole genome shotgun (WGS) entry which is preliminary data.</text>
</comment>
<evidence type="ECO:0000256" key="1">
    <source>
        <dbReference type="ARBA" id="ARBA00004651"/>
    </source>
</evidence>
<sequence>MNTVTSEATPPSILDRVGIPRKISWGFVGIFLFMVGTGLEVSWLSPYLTGRGLSIEVVAAVFSTYGVCVSVASWLSGVVFEIFGAKRTMMVAFLLFVGGTVVFVATGVQQEMVWALFAGYAIKGFSYPLFSYSFLVWIAYRADPNRMSTAYGWFWFAFSGGMSVVGAYGSDFLIDNIGHVPTLWITLVWAGLGALAMIVLNRDDVRARAAESAKSRWQDLASLVTIMKTEPRLLIVLGVRIINTLPQFALPVFMPLYLADFGFSTSEWLSVWGTIWLLNIVFNLIVGFVGDKIGWKRTIAFVGGFASAISLIAFFYMPQLFGHNYWALMIAGTALGASIAGYVPLDAVTANLVESNKGASLSILNLGAGLSTLVGPLIVGVFAGLLGYVGVAWIMFALYASVGVSIWYVTPRKKTKAEVAATA</sequence>
<protein>
    <submittedName>
        <fullName evidence="8">MFS transporter</fullName>
    </submittedName>
</protein>
<feature type="transmembrane region" description="Helical" evidence="6">
    <location>
        <begin position="323"/>
        <end position="343"/>
    </location>
</feature>
<organism evidence="8 9">
    <name type="scientific">Amycolatopsis taiwanensis</name>
    <dbReference type="NCBI Taxonomy" id="342230"/>
    <lineage>
        <taxon>Bacteria</taxon>
        <taxon>Bacillati</taxon>
        <taxon>Actinomycetota</taxon>
        <taxon>Actinomycetes</taxon>
        <taxon>Pseudonocardiales</taxon>
        <taxon>Pseudonocardiaceae</taxon>
        <taxon>Amycolatopsis</taxon>
    </lineage>
</organism>
<dbReference type="PANTHER" id="PTHR23506">
    <property type="entry name" value="GH10249P"/>
    <property type="match status" value="1"/>
</dbReference>
<feature type="transmembrane region" description="Helical" evidence="6">
    <location>
        <begin position="114"/>
        <end position="140"/>
    </location>
</feature>
<dbReference type="EMBL" id="BSTI01000001">
    <property type="protein sequence ID" value="GLY63618.1"/>
    <property type="molecule type" value="Genomic_DNA"/>
</dbReference>
<accession>A0A9W6QTT2</accession>
<reference evidence="8" key="1">
    <citation type="submission" date="2023-03" db="EMBL/GenBank/DDBJ databases">
        <title>Amycolatopsis taiwanensis NBRC 103393.</title>
        <authorList>
            <person name="Ichikawa N."/>
            <person name="Sato H."/>
            <person name="Tonouchi N."/>
        </authorList>
    </citation>
    <scope>NUCLEOTIDE SEQUENCE</scope>
    <source>
        <strain evidence="8">NBRC 103393</strain>
    </source>
</reference>
<evidence type="ECO:0000256" key="3">
    <source>
        <dbReference type="ARBA" id="ARBA00022692"/>
    </source>
</evidence>
<feature type="transmembrane region" description="Helical" evidence="6">
    <location>
        <begin position="233"/>
        <end position="257"/>
    </location>
</feature>
<dbReference type="InterPro" id="IPR036259">
    <property type="entry name" value="MFS_trans_sf"/>
</dbReference>
<dbReference type="InterPro" id="IPR004748">
    <property type="entry name" value="Polyol_permease-like"/>
</dbReference>
<name>A0A9W6QTT2_9PSEU</name>
<dbReference type="SUPFAM" id="SSF103473">
    <property type="entry name" value="MFS general substrate transporter"/>
    <property type="match status" value="1"/>
</dbReference>
<feature type="transmembrane region" description="Helical" evidence="6">
    <location>
        <begin position="182"/>
        <end position="200"/>
    </location>
</feature>
<keyword evidence="3 6" id="KW-0812">Transmembrane</keyword>
<feature type="transmembrane region" description="Helical" evidence="6">
    <location>
        <begin position="298"/>
        <end position="317"/>
    </location>
</feature>
<keyword evidence="5 6" id="KW-0472">Membrane</keyword>
<evidence type="ECO:0000313" key="8">
    <source>
        <dbReference type="EMBL" id="GLY63618.1"/>
    </source>
</evidence>
<comment type="subcellular location">
    <subcellularLocation>
        <location evidence="1">Cell membrane</location>
        <topology evidence="1">Multi-pass membrane protein</topology>
    </subcellularLocation>
</comment>
<feature type="domain" description="Major facilitator superfamily (MFS) profile" evidence="7">
    <location>
        <begin position="22"/>
        <end position="414"/>
    </location>
</feature>
<dbReference type="PANTHER" id="PTHR23506:SF23">
    <property type="entry name" value="GH10249P"/>
    <property type="match status" value="1"/>
</dbReference>
<evidence type="ECO:0000259" key="7">
    <source>
        <dbReference type="PROSITE" id="PS50850"/>
    </source>
</evidence>
<dbReference type="InterPro" id="IPR011701">
    <property type="entry name" value="MFS"/>
</dbReference>
<keyword evidence="2" id="KW-0813">Transport</keyword>
<dbReference type="InterPro" id="IPR020846">
    <property type="entry name" value="MFS_dom"/>
</dbReference>
<dbReference type="AlphaFoldDB" id="A0A9W6QTT2"/>
<dbReference type="PROSITE" id="PS50850">
    <property type="entry name" value="MFS"/>
    <property type="match status" value="1"/>
</dbReference>
<dbReference type="InterPro" id="IPR050930">
    <property type="entry name" value="MFS_Vesicular_Transporter"/>
</dbReference>
<feature type="transmembrane region" description="Helical" evidence="6">
    <location>
        <begin position="57"/>
        <end position="83"/>
    </location>
</feature>
<keyword evidence="4 6" id="KW-1133">Transmembrane helix</keyword>
<keyword evidence="9" id="KW-1185">Reference proteome</keyword>
<evidence type="ECO:0000313" key="9">
    <source>
        <dbReference type="Proteomes" id="UP001165136"/>
    </source>
</evidence>
<dbReference type="Pfam" id="PF07690">
    <property type="entry name" value="MFS_1"/>
    <property type="match status" value="1"/>
</dbReference>
<dbReference type="Proteomes" id="UP001165136">
    <property type="component" value="Unassembled WGS sequence"/>
</dbReference>
<feature type="transmembrane region" description="Helical" evidence="6">
    <location>
        <begin position="391"/>
        <end position="409"/>
    </location>
</feature>
<dbReference type="RefSeq" id="WP_285485553.1">
    <property type="nucleotide sequence ID" value="NZ_BSTI01000001.1"/>
</dbReference>
<evidence type="ECO:0000256" key="4">
    <source>
        <dbReference type="ARBA" id="ARBA00022989"/>
    </source>
</evidence>
<feature type="transmembrane region" description="Helical" evidence="6">
    <location>
        <begin position="90"/>
        <end position="108"/>
    </location>
</feature>
<evidence type="ECO:0000256" key="6">
    <source>
        <dbReference type="SAM" id="Phobius"/>
    </source>
</evidence>
<feature type="transmembrane region" description="Helical" evidence="6">
    <location>
        <begin position="23"/>
        <end position="45"/>
    </location>
</feature>
<dbReference type="CDD" id="cd17337">
    <property type="entry name" value="MFS_CsbX"/>
    <property type="match status" value="1"/>
</dbReference>
<feature type="transmembrane region" description="Helical" evidence="6">
    <location>
        <begin position="269"/>
        <end position="289"/>
    </location>
</feature>
<gene>
    <name evidence="8" type="primary">csbX</name>
    <name evidence="8" type="ORF">Atai01_02370</name>
</gene>
<proteinExistence type="predicted"/>
<evidence type="ECO:0000256" key="5">
    <source>
        <dbReference type="ARBA" id="ARBA00023136"/>
    </source>
</evidence>
<evidence type="ECO:0000256" key="2">
    <source>
        <dbReference type="ARBA" id="ARBA00022448"/>
    </source>
</evidence>
<dbReference type="NCBIfam" id="TIGR00897">
    <property type="entry name" value="2A0118"/>
    <property type="match status" value="1"/>
</dbReference>